<gene>
    <name evidence="3" type="ORF">ADH66_12215</name>
    <name evidence="4" type="ORF">I5Q82_02525</name>
</gene>
<evidence type="ECO:0000313" key="5">
    <source>
        <dbReference type="Proteomes" id="UP000196710"/>
    </source>
</evidence>
<reference evidence="3" key="1">
    <citation type="journal article" date="2017" name="Genome Announc.">
        <title>High-Quality Whole-Genome Sequences of the Oligo-Mouse-Microbiota Bacterial Community.</title>
        <authorList>
            <person name="Garzetti D."/>
            <person name="Brugiroux S."/>
            <person name="Bunk B."/>
            <person name="Pukall R."/>
            <person name="McCoy K.D."/>
            <person name="Macpherson A.J."/>
            <person name="Stecher B."/>
        </authorList>
    </citation>
    <scope>NUCLEOTIDE SEQUENCE</scope>
    <source>
        <strain evidence="3">KB18</strain>
    </source>
</reference>
<dbReference type="RefSeq" id="WP_066540302.1">
    <property type="nucleotide sequence ID" value="NZ_CAJTCQ010000010.1"/>
</dbReference>
<accession>A0A1Z2XSC2</accession>
<evidence type="ECO:0008006" key="7">
    <source>
        <dbReference type="Google" id="ProtNLM"/>
    </source>
</evidence>
<dbReference type="EMBL" id="CP021422">
    <property type="protein sequence ID" value="ASB41353.1"/>
    <property type="molecule type" value="Genomic_DNA"/>
</dbReference>
<name>A0A1Z2XSC2_9FIRM</name>
<reference evidence="5" key="2">
    <citation type="submission" date="2017-05" db="EMBL/GenBank/DDBJ databases">
        <title>Improved OligoMM genomes.</title>
        <authorList>
            <person name="Garzetti D."/>
        </authorList>
    </citation>
    <scope>NUCLEOTIDE SEQUENCE [LARGE SCALE GENOMIC DNA]</scope>
    <source>
        <strain evidence="5">KB18</strain>
    </source>
</reference>
<evidence type="ECO:0000313" key="6">
    <source>
        <dbReference type="Proteomes" id="UP000596035"/>
    </source>
</evidence>
<dbReference type="SUPFAM" id="SSF53850">
    <property type="entry name" value="Periplasmic binding protein-like II"/>
    <property type="match status" value="1"/>
</dbReference>
<dbReference type="EMBL" id="CP065321">
    <property type="protein sequence ID" value="QQR30617.1"/>
    <property type="molecule type" value="Genomic_DNA"/>
</dbReference>
<sequence>MKQLKSVLALLLALALLVSCFAACGGSDNSSAGGSSSESSSVDSESSESNVSSEDSAKEGETGTPASDIYEGETNQQTYPLTEEKVTLTMWYPNAGSMGELADFNDGEFWQWYEEKTNVHIDFIVPASGSESDAFQLLFASADMPDMIEHNPNGQKYRGGEDAAIEDGYFVDVAEHLDWVPNYVSWLHSHEDWGKACYSDTGKLYAMWGVWRTINEEGALADQGLSLRKDFLDKVKMEVPTTYDEWETVLTAFKDELGIEAPFYTSKYGIDNGEFMAGYDTAPYFYQRDGKVQYGPMDDQYKDYLGLLHDWWEKGLLDKDFATRTSGGITADNDMMLNDKVGALVDYGTRMSDTYITRGATNPDFYTVAAPQPKKSASDPDPAWRMYDAGSDRMTTRAMAFNAESEHLELAMRWNDGFYAEDVFLNANYGLEEQEGTVWFAAEDGHRIGDYDFRYSNPDGISSATVLVQFWTKNPPVRVEAAQIEQSDQNKQDSYQVWSQYEPTHFLPVRLTNTAEEGTQFASKYTDIETYVQECNVKFIMGQMSLDDYDSYRDTLKSMGIEDCIALKQAALDRYNAREMK</sequence>
<dbReference type="Proteomes" id="UP000196710">
    <property type="component" value="Chromosome"/>
</dbReference>
<dbReference type="Proteomes" id="UP000596035">
    <property type="component" value="Chromosome"/>
</dbReference>
<evidence type="ECO:0000256" key="2">
    <source>
        <dbReference type="SAM" id="SignalP"/>
    </source>
</evidence>
<organism evidence="4 6">
    <name type="scientific">Acutalibacter muris</name>
    <dbReference type="NCBI Taxonomy" id="1796620"/>
    <lineage>
        <taxon>Bacteria</taxon>
        <taxon>Bacillati</taxon>
        <taxon>Bacillota</taxon>
        <taxon>Clostridia</taxon>
        <taxon>Eubacteriales</taxon>
        <taxon>Acutalibacteraceae</taxon>
        <taxon>Acutalibacter</taxon>
    </lineage>
</organism>
<dbReference type="PROSITE" id="PS51257">
    <property type="entry name" value="PROKAR_LIPOPROTEIN"/>
    <property type="match status" value="1"/>
</dbReference>
<feature type="signal peptide" evidence="2">
    <location>
        <begin position="1"/>
        <end position="22"/>
    </location>
</feature>
<evidence type="ECO:0000256" key="1">
    <source>
        <dbReference type="SAM" id="MobiDB-lite"/>
    </source>
</evidence>
<evidence type="ECO:0000313" key="4">
    <source>
        <dbReference type="EMBL" id="QQR30617.1"/>
    </source>
</evidence>
<evidence type="ECO:0000313" key="3">
    <source>
        <dbReference type="EMBL" id="ASB41353.1"/>
    </source>
</evidence>
<dbReference type="Gene3D" id="3.40.190.10">
    <property type="entry name" value="Periplasmic binding protein-like II"/>
    <property type="match status" value="2"/>
</dbReference>
<feature type="chain" id="PRO_5043534238" description="DUF3502 domain-containing protein" evidence="2">
    <location>
        <begin position="23"/>
        <end position="581"/>
    </location>
</feature>
<keyword evidence="5" id="KW-1185">Reference proteome</keyword>
<feature type="region of interest" description="Disordered" evidence="1">
    <location>
        <begin position="27"/>
        <end position="79"/>
    </location>
</feature>
<protein>
    <recommendedName>
        <fullName evidence="7">DUF3502 domain-containing protein</fullName>
    </recommendedName>
</protein>
<reference evidence="4 6" key="3">
    <citation type="submission" date="2020-11" db="EMBL/GenBank/DDBJ databases">
        <title>Closed and high quality bacterial genomes of the OMM12 community.</title>
        <authorList>
            <person name="Marbouty M."/>
            <person name="Lamy-Besnier Q."/>
            <person name="Debarbieux L."/>
            <person name="Koszul R."/>
        </authorList>
    </citation>
    <scope>NUCLEOTIDE SEQUENCE [LARGE SCALE GENOMIC DNA]</scope>
    <source>
        <strain evidence="4 6">KB18</strain>
    </source>
</reference>
<keyword evidence="2" id="KW-0732">Signal</keyword>
<proteinExistence type="predicted"/>
<dbReference type="KEGG" id="amur:ADH66_12215"/>
<feature type="compositionally biased region" description="Low complexity" evidence="1">
    <location>
        <begin position="27"/>
        <end position="54"/>
    </location>
</feature>
<dbReference type="AlphaFoldDB" id="A0A1Z2XSC2"/>